<accession>A0A8S5MV48</accession>
<protein>
    <submittedName>
        <fullName evidence="1">Uncharacterized protein</fullName>
    </submittedName>
</protein>
<evidence type="ECO:0000313" key="1">
    <source>
        <dbReference type="EMBL" id="DAD85779.1"/>
    </source>
</evidence>
<name>A0A8S5MV48_9CAUD</name>
<sequence>MDMEQTLEAIRTFQEAWAAFTQSILDTAKALSEMLDAIFSDPKLYPERNGTPPKKYRMSLRKRPYKTLSHYHYIPVTPRNRPYQRRAY</sequence>
<organism evidence="1">
    <name type="scientific">Siphoviridae sp. ctb1k4</name>
    <dbReference type="NCBI Taxonomy" id="2826391"/>
    <lineage>
        <taxon>Viruses</taxon>
        <taxon>Duplodnaviria</taxon>
        <taxon>Heunggongvirae</taxon>
        <taxon>Uroviricota</taxon>
        <taxon>Caudoviricetes</taxon>
    </lineage>
</organism>
<dbReference type="EMBL" id="BK014987">
    <property type="protein sequence ID" value="DAD85779.1"/>
    <property type="molecule type" value="Genomic_DNA"/>
</dbReference>
<proteinExistence type="predicted"/>
<reference evidence="1" key="1">
    <citation type="journal article" date="2021" name="Proc. Natl. Acad. Sci. U.S.A.">
        <title>A Catalog of Tens of Thousands of Viruses from Human Metagenomes Reveals Hidden Associations with Chronic Diseases.</title>
        <authorList>
            <person name="Tisza M.J."/>
            <person name="Buck C.B."/>
        </authorList>
    </citation>
    <scope>NUCLEOTIDE SEQUENCE</scope>
    <source>
        <strain evidence="1">Ctb1k4</strain>
    </source>
</reference>